<evidence type="ECO:0000313" key="6">
    <source>
        <dbReference type="Proteomes" id="UP001188597"/>
    </source>
</evidence>
<evidence type="ECO:0000256" key="1">
    <source>
        <dbReference type="ARBA" id="ARBA00022614"/>
    </source>
</evidence>
<organism evidence="5 6">
    <name type="scientific">Escallonia herrerae</name>
    <dbReference type="NCBI Taxonomy" id="1293975"/>
    <lineage>
        <taxon>Eukaryota</taxon>
        <taxon>Viridiplantae</taxon>
        <taxon>Streptophyta</taxon>
        <taxon>Embryophyta</taxon>
        <taxon>Tracheophyta</taxon>
        <taxon>Spermatophyta</taxon>
        <taxon>Magnoliopsida</taxon>
        <taxon>eudicotyledons</taxon>
        <taxon>Gunneridae</taxon>
        <taxon>Pentapetalae</taxon>
        <taxon>asterids</taxon>
        <taxon>campanulids</taxon>
        <taxon>Escalloniales</taxon>
        <taxon>Escalloniaceae</taxon>
        <taxon>Escallonia</taxon>
    </lineage>
</organism>
<dbReference type="SUPFAM" id="SSF52058">
    <property type="entry name" value="L domain-like"/>
    <property type="match status" value="1"/>
</dbReference>
<evidence type="ECO:0000256" key="3">
    <source>
        <dbReference type="ARBA" id="ARBA00022737"/>
    </source>
</evidence>
<feature type="non-terminal residue" evidence="5">
    <location>
        <position position="142"/>
    </location>
</feature>
<feature type="domain" description="Leucine-rich repeat-containing N-terminal plant-type" evidence="4">
    <location>
        <begin position="1"/>
        <end position="36"/>
    </location>
</feature>
<dbReference type="PANTHER" id="PTHR47988">
    <property type="entry name" value="SOMATIC EMBRYOGENESIS RECEPTOR KINASE 1"/>
    <property type="match status" value="1"/>
</dbReference>
<dbReference type="InterPro" id="IPR001611">
    <property type="entry name" value="Leu-rich_rpt"/>
</dbReference>
<dbReference type="InterPro" id="IPR013210">
    <property type="entry name" value="LRR_N_plant-typ"/>
</dbReference>
<dbReference type="AlphaFoldDB" id="A0AA89AXA7"/>
<keyword evidence="3" id="KW-0677">Repeat</keyword>
<feature type="non-terminal residue" evidence="5">
    <location>
        <position position="1"/>
    </location>
</feature>
<reference evidence="5" key="1">
    <citation type="submission" date="2022-12" db="EMBL/GenBank/DDBJ databases">
        <title>Draft genome assemblies for two species of Escallonia (Escalloniales).</title>
        <authorList>
            <person name="Chanderbali A."/>
            <person name="Dervinis C."/>
            <person name="Anghel I."/>
            <person name="Soltis D."/>
            <person name="Soltis P."/>
            <person name="Zapata F."/>
        </authorList>
    </citation>
    <scope>NUCLEOTIDE SEQUENCE</scope>
    <source>
        <strain evidence="5">UCBG64.0493</strain>
        <tissue evidence="5">Leaf</tissue>
    </source>
</reference>
<dbReference type="PRINTS" id="PR00019">
    <property type="entry name" value="LEURICHRPT"/>
</dbReference>
<dbReference type="EMBL" id="JAVXUP010000953">
    <property type="protein sequence ID" value="KAK3018152.1"/>
    <property type="molecule type" value="Genomic_DNA"/>
</dbReference>
<gene>
    <name evidence="5" type="ORF">RJ639_003822</name>
</gene>
<protein>
    <recommendedName>
        <fullName evidence="4">Leucine-rich repeat-containing N-terminal plant-type domain-containing protein</fullName>
    </recommendedName>
</protein>
<sequence length="142" mass="15781">DALNVWKSQLVDPNNVLQSWDPTLVNPCTWFHITCNSQNSVVRVDLGNAGLSGPLVPELGMLAHLEYLELSRNNLSGPIPSEIGNLTTLFSLDLDHNQLTGSVPPTLGNLKLLRFLRLNDNQLNGKVPIQLFQLIYWGNLQI</sequence>
<dbReference type="Pfam" id="PF08263">
    <property type="entry name" value="LRRNT_2"/>
    <property type="match status" value="1"/>
</dbReference>
<name>A0AA89AXA7_9ASTE</name>
<dbReference type="Pfam" id="PF13855">
    <property type="entry name" value="LRR_8"/>
    <property type="match status" value="1"/>
</dbReference>
<keyword evidence="6" id="KW-1185">Reference proteome</keyword>
<dbReference type="FunFam" id="3.80.10.10:FF:000024">
    <property type="entry name" value="Somatic embryogenesis receptor kinase 1"/>
    <property type="match status" value="1"/>
</dbReference>
<evidence type="ECO:0000259" key="4">
    <source>
        <dbReference type="Pfam" id="PF08263"/>
    </source>
</evidence>
<evidence type="ECO:0000256" key="2">
    <source>
        <dbReference type="ARBA" id="ARBA00022729"/>
    </source>
</evidence>
<proteinExistence type="predicted"/>
<keyword evidence="2" id="KW-0732">Signal</keyword>
<keyword evidence="1" id="KW-0433">Leucine-rich repeat</keyword>
<dbReference type="Proteomes" id="UP001188597">
    <property type="component" value="Unassembled WGS sequence"/>
</dbReference>
<dbReference type="InterPro" id="IPR032675">
    <property type="entry name" value="LRR_dom_sf"/>
</dbReference>
<accession>A0AA89AXA7</accession>
<evidence type="ECO:0000313" key="5">
    <source>
        <dbReference type="EMBL" id="KAK3018152.1"/>
    </source>
</evidence>
<comment type="caution">
    <text evidence="5">The sequence shown here is derived from an EMBL/GenBank/DDBJ whole genome shotgun (WGS) entry which is preliminary data.</text>
</comment>
<dbReference type="Gene3D" id="3.80.10.10">
    <property type="entry name" value="Ribonuclease Inhibitor"/>
    <property type="match status" value="1"/>
</dbReference>